<feature type="compositionally biased region" description="Basic and acidic residues" evidence="1">
    <location>
        <begin position="25"/>
        <end position="34"/>
    </location>
</feature>
<sequence>MLSGSNTPVKSQGRKNNPNLDEAGNLDHTEEMERANRCQATLRYLSRCPSPFNAGFCAQREKASGVQYYLTASLALKTSVNPSHPEFQLPNNVAPPMKISVTYNM</sequence>
<dbReference type="AlphaFoldDB" id="A0A0W0GEI7"/>
<feature type="compositionally biased region" description="Polar residues" evidence="1">
    <location>
        <begin position="1"/>
        <end position="19"/>
    </location>
</feature>
<gene>
    <name evidence="2" type="ORF">WG66_448</name>
</gene>
<evidence type="ECO:0000256" key="1">
    <source>
        <dbReference type="SAM" id="MobiDB-lite"/>
    </source>
</evidence>
<comment type="caution">
    <text evidence="2">The sequence shown here is derived from an EMBL/GenBank/DDBJ whole genome shotgun (WGS) entry which is preliminary data.</text>
</comment>
<accession>A0A0W0GEI7</accession>
<feature type="region of interest" description="Disordered" evidence="1">
    <location>
        <begin position="1"/>
        <end position="34"/>
    </location>
</feature>
<protein>
    <submittedName>
        <fullName evidence="2">Uncharacterized protein</fullName>
    </submittedName>
</protein>
<evidence type="ECO:0000313" key="2">
    <source>
        <dbReference type="EMBL" id="KTB46973.1"/>
    </source>
</evidence>
<name>A0A0W0GEI7_MONRR</name>
<dbReference type="EMBL" id="LATX01000192">
    <property type="protein sequence ID" value="KTB46973.1"/>
    <property type="molecule type" value="Genomic_DNA"/>
</dbReference>
<proteinExistence type="predicted"/>
<organism evidence="2 3">
    <name type="scientific">Moniliophthora roreri</name>
    <name type="common">Frosty pod rot fungus</name>
    <name type="synonym">Monilia roreri</name>
    <dbReference type="NCBI Taxonomy" id="221103"/>
    <lineage>
        <taxon>Eukaryota</taxon>
        <taxon>Fungi</taxon>
        <taxon>Dikarya</taxon>
        <taxon>Basidiomycota</taxon>
        <taxon>Agaricomycotina</taxon>
        <taxon>Agaricomycetes</taxon>
        <taxon>Agaricomycetidae</taxon>
        <taxon>Agaricales</taxon>
        <taxon>Marasmiineae</taxon>
        <taxon>Marasmiaceae</taxon>
        <taxon>Moniliophthora</taxon>
    </lineage>
</organism>
<evidence type="ECO:0000313" key="3">
    <source>
        <dbReference type="Proteomes" id="UP000054988"/>
    </source>
</evidence>
<reference evidence="2 3" key="1">
    <citation type="submission" date="2015-12" db="EMBL/GenBank/DDBJ databases">
        <title>Draft genome sequence of Moniliophthora roreri, the causal agent of frosty pod rot of cacao.</title>
        <authorList>
            <person name="Aime M.C."/>
            <person name="Diaz-Valderrama J.R."/>
            <person name="Kijpornyongpan T."/>
            <person name="Phillips-Mora W."/>
        </authorList>
    </citation>
    <scope>NUCLEOTIDE SEQUENCE [LARGE SCALE GENOMIC DNA]</scope>
    <source>
        <strain evidence="2 3">MCA 2952</strain>
    </source>
</reference>
<dbReference type="Proteomes" id="UP000054988">
    <property type="component" value="Unassembled WGS sequence"/>
</dbReference>